<dbReference type="AlphaFoldDB" id="A0A7V3VTA9"/>
<gene>
    <name evidence="2" type="ORF">ENX68_00910</name>
</gene>
<evidence type="ECO:0000256" key="1">
    <source>
        <dbReference type="SAM" id="Phobius"/>
    </source>
</evidence>
<comment type="caution">
    <text evidence="2">The sequence shown here is derived from an EMBL/GenBank/DDBJ whole genome shotgun (WGS) entry which is preliminary data.</text>
</comment>
<organism evidence="2">
    <name type="scientific">candidate division WOR-3 bacterium</name>
    <dbReference type="NCBI Taxonomy" id="2052148"/>
    <lineage>
        <taxon>Bacteria</taxon>
        <taxon>Bacteria division WOR-3</taxon>
    </lineage>
</organism>
<name>A0A7V3VTA9_UNCW3</name>
<feature type="transmembrane region" description="Helical" evidence="1">
    <location>
        <begin position="88"/>
        <end position="105"/>
    </location>
</feature>
<feature type="transmembrane region" description="Helical" evidence="1">
    <location>
        <begin position="25"/>
        <end position="50"/>
    </location>
</feature>
<feature type="transmembrane region" description="Helical" evidence="1">
    <location>
        <begin position="57"/>
        <end position="76"/>
    </location>
</feature>
<proteinExistence type="predicted"/>
<sequence length="107" mass="11815">MSWLSFYYCGRIWANPEAAEGHPEYFVFGVGLYIVSGTFLPSGVTAYIGGRFNQNGSWIKSFIGSSIGTLINLYVLYRATECDISEEYIIFSAVTTPSTLAVIGYNL</sequence>
<keyword evidence="1" id="KW-1133">Transmembrane helix</keyword>
<accession>A0A7V3VTA9</accession>
<reference evidence="2" key="1">
    <citation type="journal article" date="2020" name="mSystems">
        <title>Genome- and Community-Level Interaction Insights into Carbon Utilization and Element Cycling Functions of Hydrothermarchaeota in Hydrothermal Sediment.</title>
        <authorList>
            <person name="Zhou Z."/>
            <person name="Liu Y."/>
            <person name="Xu W."/>
            <person name="Pan J."/>
            <person name="Luo Z.H."/>
            <person name="Li M."/>
        </authorList>
    </citation>
    <scope>NUCLEOTIDE SEQUENCE [LARGE SCALE GENOMIC DNA]</scope>
    <source>
        <strain evidence="2">SpSt-961</strain>
    </source>
</reference>
<dbReference type="EMBL" id="DTOZ01000028">
    <property type="protein sequence ID" value="HGE77546.1"/>
    <property type="molecule type" value="Genomic_DNA"/>
</dbReference>
<keyword evidence="1" id="KW-0812">Transmembrane</keyword>
<protein>
    <submittedName>
        <fullName evidence="2">Uncharacterized protein</fullName>
    </submittedName>
</protein>
<evidence type="ECO:0000313" key="2">
    <source>
        <dbReference type="EMBL" id="HGE77546.1"/>
    </source>
</evidence>
<keyword evidence="1" id="KW-0472">Membrane</keyword>